<feature type="transmembrane region" description="Helical" evidence="5">
    <location>
        <begin position="6"/>
        <end position="21"/>
    </location>
</feature>
<feature type="transmembrane region" description="Helical" evidence="5">
    <location>
        <begin position="28"/>
        <end position="48"/>
    </location>
</feature>
<keyword evidence="2 5" id="KW-0812">Transmembrane</keyword>
<comment type="subcellular location">
    <subcellularLocation>
        <location evidence="1">Membrane</location>
        <topology evidence="1">Multi-pass membrane protein</topology>
    </subcellularLocation>
</comment>
<dbReference type="Proteomes" id="UP001317742">
    <property type="component" value="Chromosome"/>
</dbReference>
<dbReference type="Pfam" id="PF02674">
    <property type="entry name" value="Colicin_V"/>
    <property type="match status" value="1"/>
</dbReference>
<dbReference type="PANTHER" id="PTHR36926:SF1">
    <property type="entry name" value="COLICIN V PRODUCTION PROTEIN"/>
    <property type="match status" value="1"/>
</dbReference>
<evidence type="ECO:0000256" key="5">
    <source>
        <dbReference type="SAM" id="Phobius"/>
    </source>
</evidence>
<accession>A0ABM8AW85</accession>
<evidence type="ECO:0000256" key="4">
    <source>
        <dbReference type="ARBA" id="ARBA00023136"/>
    </source>
</evidence>
<feature type="transmembrane region" description="Helical" evidence="5">
    <location>
        <begin position="102"/>
        <end position="121"/>
    </location>
</feature>
<evidence type="ECO:0000313" key="7">
    <source>
        <dbReference type="Proteomes" id="UP001317742"/>
    </source>
</evidence>
<evidence type="ECO:0000256" key="3">
    <source>
        <dbReference type="ARBA" id="ARBA00022989"/>
    </source>
</evidence>
<dbReference type="InterPro" id="IPR052719">
    <property type="entry name" value="CvpA-like"/>
</dbReference>
<name>A0ABM8AW85_9BACT</name>
<keyword evidence="3 5" id="KW-1133">Transmembrane helix</keyword>
<protein>
    <submittedName>
        <fullName evidence="6">Colicin V biosynthesis protein</fullName>
    </submittedName>
</protein>
<sequence length="175" mass="19322">MNFLDIILICIIALFLLRGFFRGLVQEVLSLIAIVLALFLASHFDHLIAPHLELYIENSITVSALSYALIFIGTLIVFWLLTKLIRSVLELSLLGWIDRTAGGIFGLIEGILICLVGLMFLQTFAPDAEILKESYLAPHAQHLVNALSEHIDMPSPQEALDNAKNALGIANETVQ</sequence>
<proteinExistence type="predicted"/>
<keyword evidence="7" id="KW-1185">Reference proteome</keyword>
<gene>
    <name evidence="6" type="ORF">SYK_01560</name>
</gene>
<dbReference type="InterPro" id="IPR003825">
    <property type="entry name" value="Colicin-V_CvpA"/>
</dbReference>
<reference evidence="6 7" key="1">
    <citation type="submission" date="2022-08" db="EMBL/GenBank/DDBJ databases">
        <title>Genome Sequence of the sulphate-reducing bacterium, Pseudodesulfovibrio sp. SYK.</title>
        <authorList>
            <person name="Kondo R."/>
            <person name="Kataoka T."/>
        </authorList>
    </citation>
    <scope>NUCLEOTIDE SEQUENCE [LARGE SCALE GENOMIC DNA]</scope>
    <source>
        <strain evidence="6 7">SYK</strain>
    </source>
</reference>
<evidence type="ECO:0000313" key="6">
    <source>
        <dbReference type="EMBL" id="BDQ35796.1"/>
    </source>
</evidence>
<keyword evidence="4 5" id="KW-0472">Membrane</keyword>
<feature type="transmembrane region" description="Helical" evidence="5">
    <location>
        <begin position="60"/>
        <end position="81"/>
    </location>
</feature>
<dbReference type="PANTHER" id="PTHR36926">
    <property type="entry name" value="COLICIN V PRODUCTION PROTEIN"/>
    <property type="match status" value="1"/>
</dbReference>
<organism evidence="6 7">
    <name type="scientific">Pseudodesulfovibrio nedwellii</name>
    <dbReference type="NCBI Taxonomy" id="2973072"/>
    <lineage>
        <taxon>Bacteria</taxon>
        <taxon>Pseudomonadati</taxon>
        <taxon>Thermodesulfobacteriota</taxon>
        <taxon>Desulfovibrionia</taxon>
        <taxon>Desulfovibrionales</taxon>
        <taxon>Desulfovibrionaceae</taxon>
    </lineage>
</organism>
<evidence type="ECO:0000256" key="2">
    <source>
        <dbReference type="ARBA" id="ARBA00022692"/>
    </source>
</evidence>
<evidence type="ECO:0000256" key="1">
    <source>
        <dbReference type="ARBA" id="ARBA00004141"/>
    </source>
</evidence>
<dbReference type="EMBL" id="AP026709">
    <property type="protein sequence ID" value="BDQ35796.1"/>
    <property type="molecule type" value="Genomic_DNA"/>
</dbReference>
<dbReference type="RefSeq" id="WP_281761727.1">
    <property type="nucleotide sequence ID" value="NZ_AP026709.1"/>
</dbReference>